<dbReference type="STRING" id="1486262.TM49_12095"/>
<dbReference type="InterPro" id="IPR012340">
    <property type="entry name" value="NA-bd_OB-fold"/>
</dbReference>
<accession>A0A0D5LWI6</accession>
<evidence type="ECO:0000256" key="4">
    <source>
        <dbReference type="ARBA" id="ARBA00023125"/>
    </source>
</evidence>
<keyword evidence="5" id="KW-0010">Activator</keyword>
<dbReference type="InterPro" id="IPR002059">
    <property type="entry name" value="CSP_DNA-bd"/>
</dbReference>
<reference evidence="8 9" key="1">
    <citation type="journal article" date="2015" name="Genome Announc.">
        <title>Complete genome sequence of Martelella endophytica YC6887, which has antifungal activity associated with a halophyte.</title>
        <authorList>
            <person name="Khan A."/>
            <person name="Khan H."/>
            <person name="Chung E.J."/>
            <person name="Hossain M.T."/>
            <person name="Chung Y.R."/>
        </authorList>
    </citation>
    <scope>NUCLEOTIDE SEQUENCE [LARGE SCALE GENOMIC DNA]</scope>
    <source>
        <strain evidence="8">YC6887</strain>
    </source>
</reference>
<organism evidence="8 9">
    <name type="scientific">Martelella endophytica</name>
    <dbReference type="NCBI Taxonomy" id="1486262"/>
    <lineage>
        <taxon>Bacteria</taxon>
        <taxon>Pseudomonadati</taxon>
        <taxon>Pseudomonadota</taxon>
        <taxon>Alphaproteobacteria</taxon>
        <taxon>Hyphomicrobiales</taxon>
        <taxon>Aurantimonadaceae</taxon>
        <taxon>Martelella</taxon>
    </lineage>
</organism>
<dbReference type="HOGENOM" id="CLU_117621_4_1_5"/>
<dbReference type="Gene3D" id="2.40.50.140">
    <property type="entry name" value="Nucleic acid-binding proteins"/>
    <property type="match status" value="1"/>
</dbReference>
<name>A0A0D5LWI6_MAREN</name>
<keyword evidence="3" id="KW-0805">Transcription regulation</keyword>
<dbReference type="AlphaFoldDB" id="A0A0D5LWI6"/>
<evidence type="ECO:0000256" key="5">
    <source>
        <dbReference type="ARBA" id="ARBA00023159"/>
    </source>
</evidence>
<proteinExistence type="predicted"/>
<gene>
    <name evidence="8" type="ORF">TM49_12095</name>
</gene>
<keyword evidence="2" id="KW-0963">Cytoplasm</keyword>
<dbReference type="InterPro" id="IPR012156">
    <property type="entry name" value="Cold_shock_CspA"/>
</dbReference>
<evidence type="ECO:0000256" key="2">
    <source>
        <dbReference type="ARBA" id="ARBA00022490"/>
    </source>
</evidence>
<dbReference type="RefSeq" id="WP_045685177.1">
    <property type="nucleotide sequence ID" value="NZ_CP010803.1"/>
</dbReference>
<dbReference type="PROSITE" id="PS51857">
    <property type="entry name" value="CSD_2"/>
    <property type="match status" value="1"/>
</dbReference>
<sequence length="69" mass="7458">MSTGTVKWFNSTKGFGFIQPDNGGTDAFVHISAVERSGMRELLEGQKVGYDLERDSKSGKMSACNLQAA</sequence>
<keyword evidence="9" id="KW-1185">Reference proteome</keyword>
<evidence type="ECO:0000259" key="7">
    <source>
        <dbReference type="PROSITE" id="PS51857"/>
    </source>
</evidence>
<dbReference type="PATRIC" id="fig|1486262.3.peg.2498"/>
<dbReference type="PRINTS" id="PR00050">
    <property type="entry name" value="COLDSHOCK"/>
</dbReference>
<dbReference type="Proteomes" id="UP000032611">
    <property type="component" value="Chromosome"/>
</dbReference>
<dbReference type="PIRSF" id="PIRSF002599">
    <property type="entry name" value="Cold_shock_A"/>
    <property type="match status" value="1"/>
</dbReference>
<dbReference type="GO" id="GO:0003677">
    <property type="term" value="F:DNA binding"/>
    <property type="evidence" value="ECO:0007669"/>
    <property type="project" value="UniProtKB-KW"/>
</dbReference>
<keyword evidence="4" id="KW-0238">DNA-binding</keyword>
<dbReference type="SMART" id="SM00357">
    <property type="entry name" value="CSP"/>
    <property type="match status" value="1"/>
</dbReference>
<feature type="domain" description="CSD" evidence="7">
    <location>
        <begin position="1"/>
        <end position="68"/>
    </location>
</feature>
<evidence type="ECO:0000256" key="3">
    <source>
        <dbReference type="ARBA" id="ARBA00023015"/>
    </source>
</evidence>
<dbReference type="KEGG" id="mey:TM49_12095"/>
<evidence type="ECO:0000256" key="6">
    <source>
        <dbReference type="ARBA" id="ARBA00023163"/>
    </source>
</evidence>
<dbReference type="SUPFAM" id="SSF50249">
    <property type="entry name" value="Nucleic acid-binding proteins"/>
    <property type="match status" value="1"/>
</dbReference>
<keyword evidence="6" id="KW-0804">Transcription</keyword>
<dbReference type="InterPro" id="IPR011129">
    <property type="entry name" value="CSD"/>
</dbReference>
<dbReference type="EMBL" id="CP010803">
    <property type="protein sequence ID" value="AJY48162.1"/>
    <property type="molecule type" value="Genomic_DNA"/>
</dbReference>
<dbReference type="CDD" id="cd04458">
    <property type="entry name" value="CSP_CDS"/>
    <property type="match status" value="1"/>
</dbReference>
<dbReference type="OrthoDB" id="9801074at2"/>
<evidence type="ECO:0000313" key="9">
    <source>
        <dbReference type="Proteomes" id="UP000032611"/>
    </source>
</evidence>
<protein>
    <submittedName>
        <fullName evidence="8">Cold-shock protein</fullName>
    </submittedName>
</protein>
<dbReference type="PANTHER" id="PTHR46565">
    <property type="entry name" value="COLD SHOCK DOMAIN PROTEIN 2"/>
    <property type="match status" value="1"/>
</dbReference>
<comment type="subcellular location">
    <subcellularLocation>
        <location evidence="1">Cytoplasm</location>
    </subcellularLocation>
</comment>
<evidence type="ECO:0000256" key="1">
    <source>
        <dbReference type="ARBA" id="ARBA00004496"/>
    </source>
</evidence>
<dbReference type="Pfam" id="PF00313">
    <property type="entry name" value="CSD"/>
    <property type="match status" value="1"/>
</dbReference>
<dbReference type="PANTHER" id="PTHR46565:SF20">
    <property type="entry name" value="COLD SHOCK DOMAIN-CONTAINING PROTEIN 4"/>
    <property type="match status" value="1"/>
</dbReference>
<evidence type="ECO:0000313" key="8">
    <source>
        <dbReference type="EMBL" id="AJY48162.1"/>
    </source>
</evidence>
<dbReference type="GO" id="GO:0005829">
    <property type="term" value="C:cytosol"/>
    <property type="evidence" value="ECO:0007669"/>
    <property type="project" value="UniProtKB-ARBA"/>
</dbReference>